<organism evidence="2 3">
    <name type="scientific">Marchantia polymorpha subsp. ruderalis</name>
    <dbReference type="NCBI Taxonomy" id="1480154"/>
    <lineage>
        <taxon>Eukaryota</taxon>
        <taxon>Viridiplantae</taxon>
        <taxon>Streptophyta</taxon>
        <taxon>Embryophyta</taxon>
        <taxon>Marchantiophyta</taxon>
        <taxon>Marchantiopsida</taxon>
        <taxon>Marchantiidae</taxon>
        <taxon>Marchantiales</taxon>
        <taxon>Marchantiaceae</taxon>
        <taxon>Marchantia</taxon>
    </lineage>
</organism>
<sequence>MLSSSTQLDHPLAVVVGADLSLVRDANARRTPAQSLLASSSRVTGHQTRLSGGFDTENTGEFKAYVGERPIEQRHASA</sequence>
<evidence type="ECO:0000313" key="2">
    <source>
        <dbReference type="EMBL" id="OAE23937.1"/>
    </source>
</evidence>
<keyword evidence="3" id="KW-1185">Reference proteome</keyword>
<feature type="region of interest" description="Disordered" evidence="1">
    <location>
        <begin position="33"/>
        <end position="58"/>
    </location>
</feature>
<proteinExistence type="predicted"/>
<evidence type="ECO:0000256" key="1">
    <source>
        <dbReference type="SAM" id="MobiDB-lite"/>
    </source>
</evidence>
<name>A0A176VT66_MARPO</name>
<gene>
    <name evidence="2" type="ORF">AXG93_1217s1490</name>
</gene>
<dbReference type="EMBL" id="LVLJ01002730">
    <property type="protein sequence ID" value="OAE23937.1"/>
    <property type="molecule type" value="Genomic_DNA"/>
</dbReference>
<dbReference type="AlphaFoldDB" id="A0A176VT66"/>
<reference evidence="2" key="1">
    <citation type="submission" date="2016-03" db="EMBL/GenBank/DDBJ databases">
        <title>Mechanisms controlling the formation of the plant cell surface in tip-growing cells are functionally conserved among land plants.</title>
        <authorList>
            <person name="Honkanen S."/>
            <person name="Jones V.A."/>
            <person name="Morieri G."/>
            <person name="Champion C."/>
            <person name="Hetherington A.J."/>
            <person name="Kelly S."/>
            <person name="Saint-Marcoux D."/>
            <person name="Proust H."/>
            <person name="Prescott H."/>
            <person name="Dolan L."/>
        </authorList>
    </citation>
    <scope>NUCLEOTIDE SEQUENCE [LARGE SCALE GENOMIC DNA]</scope>
    <source>
        <tissue evidence="2">Whole gametophyte</tissue>
    </source>
</reference>
<accession>A0A176VT66</accession>
<dbReference type="Proteomes" id="UP000077202">
    <property type="component" value="Unassembled WGS sequence"/>
</dbReference>
<protein>
    <submittedName>
        <fullName evidence="2">Uncharacterized protein</fullName>
    </submittedName>
</protein>
<feature type="compositionally biased region" description="Polar residues" evidence="1">
    <location>
        <begin position="33"/>
        <end position="50"/>
    </location>
</feature>
<evidence type="ECO:0000313" key="3">
    <source>
        <dbReference type="Proteomes" id="UP000077202"/>
    </source>
</evidence>
<comment type="caution">
    <text evidence="2">The sequence shown here is derived from an EMBL/GenBank/DDBJ whole genome shotgun (WGS) entry which is preliminary data.</text>
</comment>